<evidence type="ECO:0000256" key="3">
    <source>
        <dbReference type="ARBA" id="ARBA00023163"/>
    </source>
</evidence>
<dbReference type="Pfam" id="PF09339">
    <property type="entry name" value="HTH_IclR"/>
    <property type="match status" value="1"/>
</dbReference>
<dbReference type="SUPFAM" id="SSF55781">
    <property type="entry name" value="GAF domain-like"/>
    <property type="match status" value="1"/>
</dbReference>
<keyword evidence="1" id="KW-0805">Transcription regulation</keyword>
<dbReference type="InterPro" id="IPR014757">
    <property type="entry name" value="Tscrpt_reg_IclR_C"/>
</dbReference>
<dbReference type="CDD" id="cd00090">
    <property type="entry name" value="HTH_ARSR"/>
    <property type="match status" value="1"/>
</dbReference>
<keyword evidence="3" id="KW-0804">Transcription</keyword>
<evidence type="ECO:0000256" key="1">
    <source>
        <dbReference type="ARBA" id="ARBA00023015"/>
    </source>
</evidence>
<dbReference type="InterPro" id="IPR005471">
    <property type="entry name" value="Tscrpt_reg_IclR_N"/>
</dbReference>
<evidence type="ECO:0000313" key="8">
    <source>
        <dbReference type="Proteomes" id="UP000317288"/>
    </source>
</evidence>
<feature type="domain" description="HTH iclR-type" evidence="5">
    <location>
        <begin position="24"/>
        <end position="84"/>
    </location>
</feature>
<name>A0A558JFX5_9GAMM</name>
<dbReference type="GO" id="GO:0045892">
    <property type="term" value="P:negative regulation of DNA-templated transcription"/>
    <property type="evidence" value="ECO:0007669"/>
    <property type="project" value="TreeGrafter"/>
</dbReference>
<dbReference type="Proteomes" id="UP000317288">
    <property type="component" value="Unassembled WGS sequence"/>
</dbReference>
<dbReference type="InterPro" id="IPR029016">
    <property type="entry name" value="GAF-like_dom_sf"/>
</dbReference>
<protein>
    <submittedName>
        <fullName evidence="7">IclR family transcriptional regulator</fullName>
    </submittedName>
</protein>
<feature type="compositionally biased region" description="Basic and acidic residues" evidence="4">
    <location>
        <begin position="1"/>
        <end position="11"/>
    </location>
</feature>
<dbReference type="GO" id="GO:0003677">
    <property type="term" value="F:DNA binding"/>
    <property type="evidence" value="ECO:0007669"/>
    <property type="project" value="UniProtKB-KW"/>
</dbReference>
<dbReference type="SMART" id="SM00346">
    <property type="entry name" value="HTH_ICLR"/>
    <property type="match status" value="1"/>
</dbReference>
<comment type="caution">
    <text evidence="7">The sequence shown here is derived from an EMBL/GenBank/DDBJ whole genome shotgun (WGS) entry which is preliminary data.</text>
</comment>
<dbReference type="AlphaFoldDB" id="A0A558JFX5"/>
<dbReference type="PROSITE" id="PS51078">
    <property type="entry name" value="ICLR_ED"/>
    <property type="match status" value="1"/>
</dbReference>
<accession>A0A558JFX5</accession>
<dbReference type="PANTHER" id="PTHR30136:SF7">
    <property type="entry name" value="HTH-TYPE TRANSCRIPTIONAL REGULATOR KDGR-RELATED"/>
    <property type="match status" value="1"/>
</dbReference>
<evidence type="ECO:0000259" key="5">
    <source>
        <dbReference type="PROSITE" id="PS51077"/>
    </source>
</evidence>
<dbReference type="Gene3D" id="1.10.10.10">
    <property type="entry name" value="Winged helix-like DNA-binding domain superfamily/Winged helix DNA-binding domain"/>
    <property type="match status" value="1"/>
</dbReference>
<evidence type="ECO:0000256" key="4">
    <source>
        <dbReference type="SAM" id="MobiDB-lite"/>
    </source>
</evidence>
<dbReference type="EMBL" id="VNFE01000001">
    <property type="protein sequence ID" value="TVU92530.1"/>
    <property type="molecule type" value="Genomic_DNA"/>
</dbReference>
<dbReference type="InterPro" id="IPR011991">
    <property type="entry name" value="ArsR-like_HTH"/>
</dbReference>
<organism evidence="7 8">
    <name type="scientific">Vreelandella titanicae</name>
    <dbReference type="NCBI Taxonomy" id="664683"/>
    <lineage>
        <taxon>Bacteria</taxon>
        <taxon>Pseudomonadati</taxon>
        <taxon>Pseudomonadota</taxon>
        <taxon>Gammaproteobacteria</taxon>
        <taxon>Oceanospirillales</taxon>
        <taxon>Halomonadaceae</taxon>
        <taxon>Vreelandella</taxon>
    </lineage>
</organism>
<evidence type="ECO:0000256" key="2">
    <source>
        <dbReference type="ARBA" id="ARBA00023125"/>
    </source>
</evidence>
<gene>
    <name evidence="7" type="ORF">FQP89_03750</name>
</gene>
<dbReference type="InterPro" id="IPR036390">
    <property type="entry name" value="WH_DNA-bd_sf"/>
</dbReference>
<dbReference type="Gene3D" id="3.30.450.40">
    <property type="match status" value="1"/>
</dbReference>
<feature type="compositionally biased region" description="Polar residues" evidence="4">
    <location>
        <begin position="12"/>
        <end position="21"/>
    </location>
</feature>
<keyword evidence="2" id="KW-0238">DNA-binding</keyword>
<feature type="domain" description="IclR-ED" evidence="6">
    <location>
        <begin position="85"/>
        <end position="263"/>
    </location>
</feature>
<dbReference type="GO" id="GO:0003700">
    <property type="term" value="F:DNA-binding transcription factor activity"/>
    <property type="evidence" value="ECO:0007669"/>
    <property type="project" value="TreeGrafter"/>
</dbReference>
<dbReference type="InterPro" id="IPR050707">
    <property type="entry name" value="HTH_MetabolicPath_Reg"/>
</dbReference>
<dbReference type="InterPro" id="IPR036388">
    <property type="entry name" value="WH-like_DNA-bd_sf"/>
</dbReference>
<dbReference type="PROSITE" id="PS51077">
    <property type="entry name" value="HTH_ICLR"/>
    <property type="match status" value="1"/>
</dbReference>
<dbReference type="PANTHER" id="PTHR30136">
    <property type="entry name" value="HELIX-TURN-HELIX TRANSCRIPTIONAL REGULATOR, ICLR FAMILY"/>
    <property type="match status" value="1"/>
</dbReference>
<reference evidence="7 8" key="1">
    <citation type="submission" date="2019-07" db="EMBL/GenBank/DDBJ databases">
        <title>Diversity of Bacteria from Kongsfjorden, Arctic.</title>
        <authorList>
            <person name="Yu Y."/>
        </authorList>
    </citation>
    <scope>NUCLEOTIDE SEQUENCE [LARGE SCALE GENOMIC DNA]</scope>
    <source>
        <strain evidence="7 8">SM1922</strain>
    </source>
</reference>
<proteinExistence type="predicted"/>
<evidence type="ECO:0000313" key="7">
    <source>
        <dbReference type="EMBL" id="TVU92530.1"/>
    </source>
</evidence>
<dbReference type="SUPFAM" id="SSF46785">
    <property type="entry name" value="Winged helix' DNA-binding domain"/>
    <property type="match status" value="1"/>
</dbReference>
<dbReference type="Pfam" id="PF01614">
    <property type="entry name" value="IclR_C"/>
    <property type="match status" value="1"/>
</dbReference>
<evidence type="ECO:0000259" key="6">
    <source>
        <dbReference type="PROSITE" id="PS51078"/>
    </source>
</evidence>
<sequence length="263" mass="29273">MNISEKPDKSSNKVPKNQAATYSAPALEKGLDILELLAETEGGLSQKDLSSRIGRSVSEIYRMLNVLVQRGYVVSESDSYTLSTKLFQLSHYYPPTARLVTEATPLMHELSREIEFSCHLSVYNMGKQTVIASAEVPHGMGFHFRVGTEIGIPLSASGQVLVAFHDPITRGLRIKECFEGSKIEEDRFRKSLDEVLRKGFSSIQSRQFSGLHAVSFPVLDINHKAIAALTVPMLKRLDVKQTSLKEVEKKLGKCAELLNHRIS</sequence>
<feature type="region of interest" description="Disordered" evidence="4">
    <location>
        <begin position="1"/>
        <end position="21"/>
    </location>
</feature>